<dbReference type="EMBL" id="JAHHUM010000913">
    <property type="protein sequence ID" value="KAK5615987.1"/>
    <property type="molecule type" value="Genomic_DNA"/>
</dbReference>
<evidence type="ECO:0000256" key="2">
    <source>
        <dbReference type="SAM" id="MobiDB-lite"/>
    </source>
</evidence>
<dbReference type="Gene3D" id="2.40.50.40">
    <property type="match status" value="1"/>
</dbReference>
<gene>
    <name evidence="4" type="ORF">CRENBAI_019223</name>
</gene>
<comment type="caution">
    <text evidence="4">The sequence shown here is derived from an EMBL/GenBank/DDBJ whole genome shotgun (WGS) entry which is preliminary data.</text>
</comment>
<proteinExistence type="predicted"/>
<evidence type="ECO:0000256" key="1">
    <source>
        <dbReference type="ARBA" id="ARBA00004123"/>
    </source>
</evidence>
<dbReference type="InterPro" id="IPR016197">
    <property type="entry name" value="Chromo-like_dom_sf"/>
</dbReference>
<feature type="compositionally biased region" description="Polar residues" evidence="2">
    <location>
        <begin position="39"/>
        <end position="59"/>
    </location>
</feature>
<dbReference type="GO" id="GO:0005634">
    <property type="term" value="C:nucleus"/>
    <property type="evidence" value="ECO:0007669"/>
    <property type="project" value="UniProtKB-SubCell"/>
</dbReference>
<reference evidence="4 5" key="1">
    <citation type="submission" date="2021-06" db="EMBL/GenBank/DDBJ databases">
        <authorList>
            <person name="Palmer J.M."/>
        </authorList>
    </citation>
    <scope>NUCLEOTIDE SEQUENCE [LARGE SCALE GENOMIC DNA]</scope>
    <source>
        <strain evidence="4 5">MEX-2019</strain>
        <tissue evidence="4">Muscle</tissue>
    </source>
</reference>
<accession>A0AAV9S3S6</accession>
<organism evidence="4 5">
    <name type="scientific">Crenichthys baileyi</name>
    <name type="common">White River springfish</name>
    <dbReference type="NCBI Taxonomy" id="28760"/>
    <lineage>
        <taxon>Eukaryota</taxon>
        <taxon>Metazoa</taxon>
        <taxon>Chordata</taxon>
        <taxon>Craniata</taxon>
        <taxon>Vertebrata</taxon>
        <taxon>Euteleostomi</taxon>
        <taxon>Actinopterygii</taxon>
        <taxon>Neopterygii</taxon>
        <taxon>Teleostei</taxon>
        <taxon>Neoteleostei</taxon>
        <taxon>Acanthomorphata</taxon>
        <taxon>Ovalentaria</taxon>
        <taxon>Atherinomorphae</taxon>
        <taxon>Cyprinodontiformes</taxon>
        <taxon>Goodeidae</taxon>
        <taxon>Crenichthys</taxon>
    </lineage>
</organism>
<dbReference type="InterPro" id="IPR000953">
    <property type="entry name" value="Chromo/chromo_shadow_dom"/>
</dbReference>
<evidence type="ECO:0000313" key="5">
    <source>
        <dbReference type="Proteomes" id="UP001311232"/>
    </source>
</evidence>
<sequence length="199" mass="21747">MWLNTSIHVPSAPATGTPIKPQPVSSNHNLSPVDPDPTSPWTSLQNQFFLPSEPTSTITKDPGTSPKGHSSNHPSSIKDTGIIGGDRLPLTHRVKSSRLTKSSVLRLCSSNSLHTSVYILPSTSHKSSQYCPVLCALWPNPLNPPGKLTAIRPTCPLDCGFPMEKIQYLVDWEGFGPEDRLWVPRSFILNPSLISDFEA</sequence>
<evidence type="ECO:0000313" key="4">
    <source>
        <dbReference type="EMBL" id="KAK5615987.1"/>
    </source>
</evidence>
<name>A0AAV9S3S6_9TELE</name>
<dbReference type="AlphaFoldDB" id="A0AAV9S3S6"/>
<comment type="subcellular location">
    <subcellularLocation>
        <location evidence="1">Nucleus</location>
    </subcellularLocation>
</comment>
<evidence type="ECO:0000259" key="3">
    <source>
        <dbReference type="PROSITE" id="PS50013"/>
    </source>
</evidence>
<feature type="compositionally biased region" description="Polar residues" evidence="2">
    <location>
        <begin position="67"/>
        <end position="78"/>
    </location>
</feature>
<protein>
    <recommendedName>
        <fullName evidence="3">Chromo domain-containing protein</fullName>
    </recommendedName>
</protein>
<feature type="region of interest" description="Disordered" evidence="2">
    <location>
        <begin position="1"/>
        <end position="84"/>
    </location>
</feature>
<dbReference type="PROSITE" id="PS50013">
    <property type="entry name" value="CHROMO_2"/>
    <property type="match status" value="1"/>
</dbReference>
<keyword evidence="5" id="KW-1185">Reference proteome</keyword>
<dbReference type="Proteomes" id="UP001311232">
    <property type="component" value="Unassembled WGS sequence"/>
</dbReference>
<dbReference type="SUPFAM" id="SSF54160">
    <property type="entry name" value="Chromo domain-like"/>
    <property type="match status" value="1"/>
</dbReference>
<feature type="domain" description="Chromo" evidence="3">
    <location>
        <begin position="165"/>
        <end position="199"/>
    </location>
</feature>